<organism evidence="1 2">
    <name type="scientific">Desulfosoma caldarium</name>
    <dbReference type="NCBI Taxonomy" id="610254"/>
    <lineage>
        <taxon>Bacteria</taxon>
        <taxon>Pseudomonadati</taxon>
        <taxon>Thermodesulfobacteriota</taxon>
        <taxon>Syntrophobacteria</taxon>
        <taxon>Syntrophobacterales</taxon>
        <taxon>Syntrophobacteraceae</taxon>
        <taxon>Desulfosoma</taxon>
    </lineage>
</organism>
<evidence type="ECO:0000313" key="1">
    <source>
        <dbReference type="EMBL" id="ROQ93575.1"/>
    </source>
</evidence>
<protein>
    <submittedName>
        <fullName evidence="1">Uncharacterized protein</fullName>
    </submittedName>
</protein>
<evidence type="ECO:0000313" key="2">
    <source>
        <dbReference type="Proteomes" id="UP000276223"/>
    </source>
</evidence>
<dbReference type="AlphaFoldDB" id="A0A3N1UR45"/>
<gene>
    <name evidence="1" type="ORF">EDC27_1603</name>
</gene>
<dbReference type="EMBL" id="RJVA01000011">
    <property type="protein sequence ID" value="ROQ93575.1"/>
    <property type="molecule type" value="Genomic_DNA"/>
</dbReference>
<dbReference type="Proteomes" id="UP000276223">
    <property type="component" value="Unassembled WGS sequence"/>
</dbReference>
<reference evidence="1 2" key="1">
    <citation type="submission" date="2018-11" db="EMBL/GenBank/DDBJ databases">
        <title>Genomic Encyclopedia of Type Strains, Phase IV (KMG-IV): sequencing the most valuable type-strain genomes for metagenomic binning, comparative biology and taxonomic classification.</title>
        <authorList>
            <person name="Goeker M."/>
        </authorList>
    </citation>
    <scope>NUCLEOTIDE SEQUENCE [LARGE SCALE GENOMIC DNA]</scope>
    <source>
        <strain evidence="1 2">DSM 22027</strain>
    </source>
</reference>
<keyword evidence="2" id="KW-1185">Reference proteome</keyword>
<sequence length="70" mass="8130">MELYHPLLKSQQALHILNALTKVKRLKDRSRLSGPLRSLDQSFKATEGSRWALGGIAAQEDQEWVFRWPR</sequence>
<accession>A0A3N1UR45</accession>
<proteinExistence type="predicted"/>
<comment type="caution">
    <text evidence="1">The sequence shown here is derived from an EMBL/GenBank/DDBJ whole genome shotgun (WGS) entry which is preliminary data.</text>
</comment>
<name>A0A3N1UR45_9BACT</name>